<keyword evidence="2" id="KW-0489">Methyltransferase</keyword>
<proteinExistence type="inferred from homology"/>
<dbReference type="HAMAP" id="MF_02057">
    <property type="entry name" value="tRNA_methyltr_CmoM"/>
    <property type="match status" value="1"/>
</dbReference>
<dbReference type="PANTHER" id="PTHR43861">
    <property type="entry name" value="TRANS-ACONITATE 2-METHYLTRANSFERASE-RELATED"/>
    <property type="match status" value="1"/>
</dbReference>
<evidence type="ECO:0000313" key="2">
    <source>
        <dbReference type="EMBL" id="SFV54483.1"/>
    </source>
</evidence>
<dbReference type="InterPro" id="IPR029063">
    <property type="entry name" value="SAM-dependent_MTases_sf"/>
</dbReference>
<gene>
    <name evidence="2" type="ORF">MNB_SV-8-544</name>
</gene>
<dbReference type="InterPro" id="IPR013216">
    <property type="entry name" value="Methyltransf_11"/>
</dbReference>
<dbReference type="GO" id="GO:0032259">
    <property type="term" value="P:methylation"/>
    <property type="evidence" value="ECO:0007669"/>
    <property type="project" value="UniProtKB-KW"/>
</dbReference>
<feature type="domain" description="Methyltransferase type 11" evidence="1">
    <location>
        <begin position="54"/>
        <end position="147"/>
    </location>
</feature>
<organism evidence="2">
    <name type="scientific">hydrothermal vent metagenome</name>
    <dbReference type="NCBI Taxonomy" id="652676"/>
    <lineage>
        <taxon>unclassified sequences</taxon>
        <taxon>metagenomes</taxon>
        <taxon>ecological metagenomes</taxon>
    </lineage>
</organism>
<dbReference type="InterPro" id="IPR033664">
    <property type="entry name" value="Cmo5U_methylTrfase"/>
</dbReference>
<dbReference type="AlphaFoldDB" id="A0A1W1BLV2"/>
<name>A0A1W1BLV2_9ZZZZ</name>
<protein>
    <submittedName>
        <fullName evidence="2">S-adenosylmethionine-dependent methyltransferase Functionally Coupled to the MukBEF Chromosome Partitioning Mechanism</fullName>
    </submittedName>
</protein>
<keyword evidence="2" id="KW-0808">Transferase</keyword>
<sequence>MRIKQRGKYDQNFDHLVEKFEKSIYGTVKGEWRLKLLQEDLEELYRKESLNIWDAGCGLGQMALWFAKRGHMLTCCDISYKMLEKAKTLFAKERMEADFYQAPSQELSKTLSQQDLVMFHAVIEWLAEPLKSLEMVSSRVRPGGHLSLLFFNHHSLIYRNTLRGGWRLQTILGKTWYGKGKKLTPPYPQKPEILLQWLKKNGYSIKAHTGIRVFHDYMDKEALQISNEAELMELEYRYCREETFRNMGRYVHILAQKQL</sequence>
<dbReference type="SUPFAM" id="SSF53335">
    <property type="entry name" value="S-adenosyl-L-methionine-dependent methyltransferases"/>
    <property type="match status" value="1"/>
</dbReference>
<dbReference type="Gene3D" id="3.40.50.150">
    <property type="entry name" value="Vaccinia Virus protein VP39"/>
    <property type="match status" value="1"/>
</dbReference>
<dbReference type="EMBL" id="FPHD01000026">
    <property type="protein sequence ID" value="SFV54483.1"/>
    <property type="molecule type" value="Genomic_DNA"/>
</dbReference>
<reference evidence="2" key="1">
    <citation type="submission" date="2016-10" db="EMBL/GenBank/DDBJ databases">
        <authorList>
            <person name="de Groot N.N."/>
        </authorList>
    </citation>
    <scope>NUCLEOTIDE SEQUENCE</scope>
</reference>
<evidence type="ECO:0000259" key="1">
    <source>
        <dbReference type="Pfam" id="PF08241"/>
    </source>
</evidence>
<dbReference type="Pfam" id="PF08241">
    <property type="entry name" value="Methyltransf_11"/>
    <property type="match status" value="1"/>
</dbReference>
<dbReference type="GO" id="GO:0008757">
    <property type="term" value="F:S-adenosylmethionine-dependent methyltransferase activity"/>
    <property type="evidence" value="ECO:0007669"/>
    <property type="project" value="InterPro"/>
</dbReference>
<accession>A0A1W1BLV2</accession>
<dbReference type="CDD" id="cd02440">
    <property type="entry name" value="AdoMet_MTases"/>
    <property type="match status" value="1"/>
</dbReference>